<evidence type="ECO:0000256" key="6">
    <source>
        <dbReference type="RuleBase" id="RU363032"/>
    </source>
</evidence>
<dbReference type="CDD" id="cd06261">
    <property type="entry name" value="TM_PBP2"/>
    <property type="match status" value="1"/>
</dbReference>
<dbReference type="InterPro" id="IPR035906">
    <property type="entry name" value="MetI-like_sf"/>
</dbReference>
<keyword evidence="4 6" id="KW-1133">Transmembrane helix</keyword>
<feature type="transmembrane region" description="Helical" evidence="6">
    <location>
        <begin position="53"/>
        <end position="76"/>
    </location>
</feature>
<comment type="caution">
    <text evidence="8">The sequence shown here is derived from an EMBL/GenBank/DDBJ whole genome shotgun (WGS) entry which is preliminary data.</text>
</comment>
<evidence type="ECO:0000259" key="7">
    <source>
        <dbReference type="PROSITE" id="PS50928"/>
    </source>
</evidence>
<evidence type="ECO:0000313" key="9">
    <source>
        <dbReference type="Proteomes" id="UP000054526"/>
    </source>
</evidence>
<dbReference type="Gene3D" id="1.10.3720.10">
    <property type="entry name" value="MetI-like"/>
    <property type="match status" value="1"/>
</dbReference>
<dbReference type="PANTHER" id="PTHR30177">
    <property type="entry name" value="GLYCINE BETAINE/L-PROLINE TRANSPORT SYSTEM PERMEASE PROTEIN PROW"/>
    <property type="match status" value="1"/>
</dbReference>
<keyword evidence="9" id="KW-1185">Reference proteome</keyword>
<dbReference type="PANTHER" id="PTHR30177:SF4">
    <property type="entry name" value="OSMOPROTECTANT IMPORT PERMEASE PROTEIN OSMW"/>
    <property type="match status" value="1"/>
</dbReference>
<dbReference type="Proteomes" id="UP000054526">
    <property type="component" value="Unassembled WGS sequence"/>
</dbReference>
<dbReference type="PROSITE" id="PS50928">
    <property type="entry name" value="ABC_TM1"/>
    <property type="match status" value="1"/>
</dbReference>
<dbReference type="InterPro" id="IPR051204">
    <property type="entry name" value="ABC_transp_perm/SBD"/>
</dbReference>
<feature type="transmembrane region" description="Helical" evidence="6">
    <location>
        <begin position="177"/>
        <end position="198"/>
    </location>
</feature>
<dbReference type="SUPFAM" id="SSF161098">
    <property type="entry name" value="MetI-like"/>
    <property type="match status" value="1"/>
</dbReference>
<keyword evidence="2 6" id="KW-0813">Transport</keyword>
<evidence type="ECO:0000256" key="3">
    <source>
        <dbReference type="ARBA" id="ARBA00022692"/>
    </source>
</evidence>
<accession>A0ABR5A186</accession>
<feature type="domain" description="ABC transmembrane type-1" evidence="7">
    <location>
        <begin position="16"/>
        <end position="195"/>
    </location>
</feature>
<reference evidence="8 9" key="1">
    <citation type="submission" date="2014-12" db="EMBL/GenBank/DDBJ databases">
        <title>Draft genome sequence of Cohnella kolymensis strain B-2846.</title>
        <authorList>
            <person name="Karlyshev A.V."/>
            <person name="Kudryashova E.B."/>
        </authorList>
    </citation>
    <scope>NUCLEOTIDE SEQUENCE [LARGE SCALE GENOMIC DNA]</scope>
    <source>
        <strain evidence="8 9">VKM B-2846</strain>
    </source>
</reference>
<evidence type="ECO:0000256" key="2">
    <source>
        <dbReference type="ARBA" id="ARBA00022448"/>
    </source>
</evidence>
<evidence type="ECO:0000313" key="8">
    <source>
        <dbReference type="EMBL" id="KIL34448.1"/>
    </source>
</evidence>
<evidence type="ECO:0000256" key="4">
    <source>
        <dbReference type="ARBA" id="ARBA00022989"/>
    </source>
</evidence>
<gene>
    <name evidence="8" type="ORF">SD71_20640</name>
</gene>
<dbReference type="InterPro" id="IPR000515">
    <property type="entry name" value="MetI-like"/>
</dbReference>
<organism evidence="8 9">
    <name type="scientific">Cohnella kolymensis</name>
    <dbReference type="NCBI Taxonomy" id="1590652"/>
    <lineage>
        <taxon>Bacteria</taxon>
        <taxon>Bacillati</taxon>
        <taxon>Bacillota</taxon>
        <taxon>Bacilli</taxon>
        <taxon>Bacillales</taxon>
        <taxon>Paenibacillaceae</taxon>
        <taxon>Cohnella</taxon>
    </lineage>
</organism>
<evidence type="ECO:0000256" key="5">
    <source>
        <dbReference type="ARBA" id="ARBA00023136"/>
    </source>
</evidence>
<keyword evidence="3 6" id="KW-0812">Transmembrane</keyword>
<comment type="similarity">
    <text evidence="6">Belongs to the binding-protein-dependent transport system permease family.</text>
</comment>
<name>A0ABR5A186_9BACL</name>
<evidence type="ECO:0000256" key="1">
    <source>
        <dbReference type="ARBA" id="ARBA00004141"/>
    </source>
</evidence>
<dbReference type="EMBL" id="JXAL01000033">
    <property type="protein sequence ID" value="KIL34448.1"/>
    <property type="molecule type" value="Genomic_DNA"/>
</dbReference>
<feature type="transmembrane region" description="Helical" evidence="6">
    <location>
        <begin position="82"/>
        <end position="101"/>
    </location>
</feature>
<feature type="transmembrane region" description="Helical" evidence="6">
    <location>
        <begin position="20"/>
        <end position="41"/>
    </location>
</feature>
<sequence>MFEIFVDDWNNVLMLLLEHIYMSFTGVLFAILIGVPLAVAMTKSKVLAQSIQVLINLVQTIPSLALLLIVLIFLGLGYQTVIVALFCYSLMPIIQNSFVGLSNVDRNLIEAGIGMGMTSRQLLFQVKIPLSMPVILAGIRVALVIAVGIATIGTLVGAGGLGKLIYRGIATSNDAKLLAGAIPAALLAILLDSVVGRLEKKLNRSRRHAA</sequence>
<protein>
    <submittedName>
        <fullName evidence="8">Glycine/betaine ABC transporter</fullName>
    </submittedName>
</protein>
<comment type="subcellular location">
    <subcellularLocation>
        <location evidence="6">Cell membrane</location>
        <topology evidence="6">Multi-pass membrane protein</topology>
    </subcellularLocation>
    <subcellularLocation>
        <location evidence="1">Membrane</location>
        <topology evidence="1">Multi-pass membrane protein</topology>
    </subcellularLocation>
</comment>
<feature type="transmembrane region" description="Helical" evidence="6">
    <location>
        <begin position="134"/>
        <end position="157"/>
    </location>
</feature>
<dbReference type="Pfam" id="PF00528">
    <property type="entry name" value="BPD_transp_1"/>
    <property type="match status" value="1"/>
</dbReference>
<proteinExistence type="inferred from homology"/>
<keyword evidence="5 6" id="KW-0472">Membrane</keyword>